<dbReference type="AlphaFoldDB" id="A0A9R0E9M9"/>
<organism evidence="2 3">
    <name type="scientific">Spodoptera frugiperda</name>
    <name type="common">Fall armyworm</name>
    <dbReference type="NCBI Taxonomy" id="7108"/>
    <lineage>
        <taxon>Eukaryota</taxon>
        <taxon>Metazoa</taxon>
        <taxon>Ecdysozoa</taxon>
        <taxon>Arthropoda</taxon>
        <taxon>Hexapoda</taxon>
        <taxon>Insecta</taxon>
        <taxon>Pterygota</taxon>
        <taxon>Neoptera</taxon>
        <taxon>Endopterygota</taxon>
        <taxon>Lepidoptera</taxon>
        <taxon>Glossata</taxon>
        <taxon>Ditrysia</taxon>
        <taxon>Noctuoidea</taxon>
        <taxon>Noctuidae</taxon>
        <taxon>Amphipyrinae</taxon>
        <taxon>Spodoptera</taxon>
    </lineage>
</organism>
<proteinExistence type="predicted"/>
<accession>A0A9R0E9M9</accession>
<feature type="region of interest" description="Disordered" evidence="1">
    <location>
        <begin position="313"/>
        <end position="343"/>
    </location>
</feature>
<reference evidence="3" key="1">
    <citation type="submission" date="2025-08" db="UniProtKB">
        <authorList>
            <consortium name="RefSeq"/>
        </authorList>
    </citation>
    <scope>IDENTIFICATION</scope>
    <source>
        <tissue evidence="3">Whole larval tissue</tissue>
    </source>
</reference>
<gene>
    <name evidence="3" type="primary">LOC126912591</name>
</gene>
<keyword evidence="2" id="KW-1185">Reference proteome</keyword>
<dbReference type="GeneID" id="126912591"/>
<dbReference type="OrthoDB" id="415822at2759"/>
<evidence type="ECO:0000313" key="2">
    <source>
        <dbReference type="Proteomes" id="UP000829999"/>
    </source>
</evidence>
<evidence type="ECO:0000256" key="1">
    <source>
        <dbReference type="SAM" id="MobiDB-lite"/>
    </source>
</evidence>
<protein>
    <submittedName>
        <fullName evidence="3">Uncharacterized protein LOC126912591</fullName>
    </submittedName>
</protein>
<name>A0A9R0E9M9_SPOFR</name>
<feature type="compositionally biased region" description="Basic and acidic residues" evidence="1">
    <location>
        <begin position="333"/>
        <end position="343"/>
    </location>
</feature>
<evidence type="ECO:0000313" key="3">
    <source>
        <dbReference type="RefSeq" id="XP_050561269.1"/>
    </source>
</evidence>
<dbReference type="Proteomes" id="UP000829999">
    <property type="component" value="Chromosome 3"/>
</dbReference>
<dbReference type="RefSeq" id="XP_050561269.1">
    <property type="nucleotide sequence ID" value="XM_050705312.1"/>
</dbReference>
<sequence>MCFYGRGNAPPPGEFQIMAGGVSIGIEVTMKYLGLVLDSRWKFEEHFRRLAPKLERTGAALKRLLPNLGGPNASCRRLYAGIVRSMALYGAPVWAPHLRRRPARALVSSQRVMAIRMIRGYRTISGEAANLLAGSPPWDLEAKVLAHVYSLRAEAHRRGETPLPRQISAWRDELRRDLMAEWKQRLSQPRAGLAVIAAVSPLFEEWLERRHGVLTYRLTQVLTGHGSFGRYLFRIRREETPGCRHCEDHPEDTVEHTVAVCPAWAEHRRVLRDVIGDGDLSRPALVQAMVRSEGEWDAVSSFCEAVMLAKEEAERVRERSSSRPSRRRRHSERRGSRDDLRPP</sequence>